<dbReference type="AlphaFoldDB" id="A0AAV5L8R9"/>
<proteinExistence type="predicted"/>
<gene>
    <name evidence="1" type="ORF">SLEP1_g41992</name>
</gene>
<dbReference type="EMBL" id="BPVZ01000101">
    <property type="protein sequence ID" value="GKV33483.1"/>
    <property type="molecule type" value="Genomic_DNA"/>
</dbReference>
<organism evidence="1 2">
    <name type="scientific">Rubroshorea leprosula</name>
    <dbReference type="NCBI Taxonomy" id="152421"/>
    <lineage>
        <taxon>Eukaryota</taxon>
        <taxon>Viridiplantae</taxon>
        <taxon>Streptophyta</taxon>
        <taxon>Embryophyta</taxon>
        <taxon>Tracheophyta</taxon>
        <taxon>Spermatophyta</taxon>
        <taxon>Magnoliopsida</taxon>
        <taxon>eudicotyledons</taxon>
        <taxon>Gunneridae</taxon>
        <taxon>Pentapetalae</taxon>
        <taxon>rosids</taxon>
        <taxon>malvids</taxon>
        <taxon>Malvales</taxon>
        <taxon>Dipterocarpaceae</taxon>
        <taxon>Rubroshorea</taxon>
    </lineage>
</organism>
<keyword evidence="2" id="KW-1185">Reference proteome</keyword>
<reference evidence="1 2" key="1">
    <citation type="journal article" date="2021" name="Commun. Biol.">
        <title>The genome of Shorea leprosula (Dipterocarpaceae) highlights the ecological relevance of drought in aseasonal tropical rainforests.</title>
        <authorList>
            <person name="Ng K.K.S."/>
            <person name="Kobayashi M.J."/>
            <person name="Fawcett J.A."/>
            <person name="Hatakeyama M."/>
            <person name="Paape T."/>
            <person name="Ng C.H."/>
            <person name="Ang C.C."/>
            <person name="Tnah L.H."/>
            <person name="Lee C.T."/>
            <person name="Nishiyama T."/>
            <person name="Sese J."/>
            <person name="O'Brien M.J."/>
            <person name="Copetti D."/>
            <person name="Mohd Noor M.I."/>
            <person name="Ong R.C."/>
            <person name="Putra M."/>
            <person name="Sireger I.Z."/>
            <person name="Indrioko S."/>
            <person name="Kosugi Y."/>
            <person name="Izuno A."/>
            <person name="Isagi Y."/>
            <person name="Lee S.L."/>
            <person name="Shimizu K.K."/>
        </authorList>
    </citation>
    <scope>NUCLEOTIDE SEQUENCE [LARGE SCALE GENOMIC DNA]</scope>
    <source>
        <strain evidence="1">214</strain>
    </source>
</reference>
<comment type="caution">
    <text evidence="1">The sequence shown here is derived from an EMBL/GenBank/DDBJ whole genome shotgun (WGS) entry which is preliminary data.</text>
</comment>
<name>A0AAV5L8R9_9ROSI</name>
<accession>A0AAV5L8R9</accession>
<evidence type="ECO:0000313" key="2">
    <source>
        <dbReference type="Proteomes" id="UP001054252"/>
    </source>
</evidence>
<dbReference type="Proteomes" id="UP001054252">
    <property type="component" value="Unassembled WGS sequence"/>
</dbReference>
<sequence>MIRGLTKVSWERVDVNFKGSAQRFLAHNTIQVNNYCINYDGADVVQHMVDNFLL</sequence>
<evidence type="ECO:0000313" key="1">
    <source>
        <dbReference type="EMBL" id="GKV33483.1"/>
    </source>
</evidence>
<protein>
    <submittedName>
        <fullName evidence="1">Uncharacterized protein</fullName>
    </submittedName>
</protein>